<sequence length="430" mass="51329">MKFLLGIRTNNVDYQTISLLSYYKSNGIDCILCIDELKEEYAKYDLEKISINSDFIKENQLDISISKPLLWNCGDYFLYGMFSKYPDYDGYWLLEDDALVKHENLKEFLSKPIRENVDFSASAMNLLSKEKDWEWKKSIQKTLNIEEVYACLFSVVFVSRRFVEEAFKKRVENCKIFKSDYSDYLYPNDEGFMMNYLDKNKFKYKSLRDIYGFFYTNNLKFSSSGDVFYFNQLLSNNDSGFYHPIVIDQEILSSISRDIKINKKQKKDISDVLNKYKIDLSGLNSEVSNNKFFCFIFYGLGTNKNLIKNLLKPTSVFFIEENISDDKFFEELKNIVENNDKFYSFILIDRDVEIANKNYLNFFSYPALSNDKIKIYYNKKNKMVDKRFSIFSRNKIEDFKKILNNNYDIDNLDFLNNYIEIEEYFNFRKK</sequence>
<proteinExistence type="predicted"/>
<evidence type="ECO:0000313" key="2">
    <source>
        <dbReference type="Proteomes" id="UP000532147"/>
    </source>
</evidence>
<dbReference type="AlphaFoldDB" id="A0A8E4F9F5"/>
<comment type="caution">
    <text evidence="1">The sequence shown here is derived from an EMBL/GenBank/DDBJ whole genome shotgun (WGS) entry which is preliminary data.</text>
</comment>
<evidence type="ECO:0000313" key="1">
    <source>
        <dbReference type="EMBL" id="NNH38907.1"/>
    </source>
</evidence>
<gene>
    <name evidence="1" type="ORF">HLH11_09665</name>
</gene>
<accession>A0A8E4F9F5</accession>
<organism evidence="1 2">
    <name type="scientific">Acinetobacter terrae</name>
    <dbReference type="NCBI Taxonomy" id="2731247"/>
    <lineage>
        <taxon>Bacteria</taxon>
        <taxon>Pseudomonadati</taxon>
        <taxon>Pseudomonadota</taxon>
        <taxon>Gammaproteobacteria</taxon>
        <taxon>Moraxellales</taxon>
        <taxon>Moraxellaceae</taxon>
        <taxon>Acinetobacter</taxon>
        <taxon>Acinetobacter Taxon 24</taxon>
    </lineage>
</organism>
<reference evidence="1 2" key="1">
    <citation type="submission" date="2020-04" db="EMBL/GenBank/DDBJ databases">
        <title>Acinetobacter Taxon 24.</title>
        <authorList>
            <person name="Nemec A."/>
            <person name="Radolfova-Krizova L."/>
            <person name="Higgins P.G."/>
            <person name="Spanelova P."/>
        </authorList>
    </citation>
    <scope>NUCLEOTIDE SEQUENCE [LARGE SCALE GENOMIC DNA]</scope>
    <source>
        <strain evidence="1 2">ANC 4280</strain>
    </source>
</reference>
<protein>
    <recommendedName>
        <fullName evidence="3">Glycosyl transferase</fullName>
    </recommendedName>
</protein>
<dbReference type="RefSeq" id="WP_171534625.1">
    <property type="nucleotide sequence ID" value="NZ_JABERH010000024.1"/>
</dbReference>
<dbReference type="EMBL" id="JABERH010000024">
    <property type="protein sequence ID" value="NNH38907.1"/>
    <property type="molecule type" value="Genomic_DNA"/>
</dbReference>
<name>A0A8E4F9F5_9GAMM</name>
<dbReference type="Proteomes" id="UP000532147">
    <property type="component" value="Unassembled WGS sequence"/>
</dbReference>
<evidence type="ECO:0008006" key="3">
    <source>
        <dbReference type="Google" id="ProtNLM"/>
    </source>
</evidence>